<sequence length="328" mass="37461">MEKKTREVGQRAETSGRNVEDNWEKGFRGRQTENCENRRQGWFRRAEEREAMIQEEMETEVELQGNRRWGAHRVPEVRGKRVSLWSQPSSSVFVPRGFKEQEAGVQDKSCSVWPSASASPHLSGLPQTRFSRMQPEVEPLISPNLGAPGSHRETGSFLVDLESMEESMSRSLGKPAKSSKQYLRQVISEYEALDRELPCIRKFSEPPSAQPLCLCMETSEDFTHVEVLQALEAELPGAMESGRLNSIRYENMNVICGTAGRRDRWLITVTDFQTRSRLLRSGLTLRGTAYPLVRHDDLLLGDYRLHLRRSLVRRRMLEALGAEPADED</sequence>
<reference evidence="3" key="1">
    <citation type="submission" date="2025-08" db="UniProtKB">
        <authorList>
            <consortium name="RefSeq"/>
        </authorList>
    </citation>
    <scope>IDENTIFICATION</scope>
</reference>
<keyword evidence="2" id="KW-1185">Reference proteome</keyword>
<proteinExistence type="predicted"/>
<feature type="compositionally biased region" description="Basic and acidic residues" evidence="1">
    <location>
        <begin position="1"/>
        <end position="10"/>
    </location>
</feature>
<dbReference type="KEGG" id="mcal:110298629"/>
<accession>A0A6P5Q224</accession>
<dbReference type="AlphaFoldDB" id="A0A6P5Q224"/>
<dbReference type="PANTHER" id="PTHR37153:SF1">
    <property type="entry name" value="HYPOTHETICAL LOC292874"/>
    <property type="match status" value="1"/>
</dbReference>
<dbReference type="Pfam" id="PF15876">
    <property type="entry name" value="DUF4732"/>
    <property type="match status" value="1"/>
</dbReference>
<dbReference type="PANTHER" id="PTHR37153">
    <property type="entry name" value="CHROMOSOME 19 C19ORF81 HOMOLOG"/>
    <property type="match status" value="1"/>
</dbReference>
<gene>
    <name evidence="3" type="primary">C7H19orf81</name>
</gene>
<dbReference type="Proteomes" id="UP000515126">
    <property type="component" value="Chromosome 7"/>
</dbReference>
<feature type="region of interest" description="Disordered" evidence="1">
    <location>
        <begin position="1"/>
        <end position="35"/>
    </location>
</feature>
<protein>
    <submittedName>
        <fullName evidence="3">Uncharacterized protein</fullName>
    </submittedName>
</protein>
<evidence type="ECO:0000256" key="1">
    <source>
        <dbReference type="SAM" id="MobiDB-lite"/>
    </source>
</evidence>
<evidence type="ECO:0000313" key="2">
    <source>
        <dbReference type="Proteomes" id="UP000515126"/>
    </source>
</evidence>
<dbReference type="InterPro" id="IPR031746">
    <property type="entry name" value="DUF4732"/>
</dbReference>
<organism evidence="2 3">
    <name type="scientific">Mus caroli</name>
    <name type="common">Ryukyu mouse</name>
    <name type="synonym">Ricefield mouse</name>
    <dbReference type="NCBI Taxonomy" id="10089"/>
    <lineage>
        <taxon>Eukaryota</taxon>
        <taxon>Metazoa</taxon>
        <taxon>Chordata</taxon>
        <taxon>Craniata</taxon>
        <taxon>Vertebrata</taxon>
        <taxon>Euteleostomi</taxon>
        <taxon>Mammalia</taxon>
        <taxon>Eutheria</taxon>
        <taxon>Euarchontoglires</taxon>
        <taxon>Glires</taxon>
        <taxon>Rodentia</taxon>
        <taxon>Myomorpha</taxon>
        <taxon>Muroidea</taxon>
        <taxon>Muridae</taxon>
        <taxon>Murinae</taxon>
        <taxon>Mus</taxon>
        <taxon>Mus</taxon>
    </lineage>
</organism>
<dbReference type="RefSeq" id="XP_021023647.1">
    <property type="nucleotide sequence ID" value="XM_021167988.2"/>
</dbReference>
<evidence type="ECO:0000313" key="3">
    <source>
        <dbReference type="RefSeq" id="XP_021023647.1"/>
    </source>
</evidence>
<name>A0A6P5Q224_MUSCR</name>
<dbReference type="CTD" id="138247055"/>
<dbReference type="GeneID" id="110298629"/>
<feature type="compositionally biased region" description="Basic and acidic residues" evidence="1">
    <location>
        <begin position="18"/>
        <end position="35"/>
    </location>
</feature>